<organism evidence="2 3">
    <name type="scientific">Corchorus olitorius</name>
    <dbReference type="NCBI Taxonomy" id="93759"/>
    <lineage>
        <taxon>Eukaryota</taxon>
        <taxon>Viridiplantae</taxon>
        <taxon>Streptophyta</taxon>
        <taxon>Embryophyta</taxon>
        <taxon>Tracheophyta</taxon>
        <taxon>Spermatophyta</taxon>
        <taxon>Magnoliopsida</taxon>
        <taxon>eudicotyledons</taxon>
        <taxon>Gunneridae</taxon>
        <taxon>Pentapetalae</taxon>
        <taxon>rosids</taxon>
        <taxon>malvids</taxon>
        <taxon>Malvales</taxon>
        <taxon>Malvaceae</taxon>
        <taxon>Grewioideae</taxon>
        <taxon>Apeibeae</taxon>
        <taxon>Corchorus</taxon>
    </lineage>
</organism>
<comment type="caution">
    <text evidence="2">The sequence shown here is derived from an EMBL/GenBank/DDBJ whole genome shotgun (WGS) entry which is preliminary data.</text>
</comment>
<keyword evidence="3" id="KW-1185">Reference proteome</keyword>
<proteinExistence type="predicted"/>
<feature type="region of interest" description="Disordered" evidence="1">
    <location>
        <begin position="84"/>
        <end position="148"/>
    </location>
</feature>
<gene>
    <name evidence="2" type="ORF">COLO4_24458</name>
</gene>
<accession>A0A1R3I9X5</accession>
<name>A0A1R3I9X5_9ROSI</name>
<evidence type="ECO:0000256" key="1">
    <source>
        <dbReference type="SAM" id="MobiDB-lite"/>
    </source>
</evidence>
<feature type="compositionally biased region" description="Basic and acidic residues" evidence="1">
    <location>
        <begin position="1"/>
        <end position="21"/>
    </location>
</feature>
<evidence type="ECO:0000313" key="3">
    <source>
        <dbReference type="Proteomes" id="UP000187203"/>
    </source>
</evidence>
<reference evidence="3" key="1">
    <citation type="submission" date="2013-09" db="EMBL/GenBank/DDBJ databases">
        <title>Corchorus olitorius genome sequencing.</title>
        <authorList>
            <person name="Alam M."/>
            <person name="Haque M.S."/>
            <person name="Islam M.S."/>
            <person name="Emdad E.M."/>
            <person name="Islam M.M."/>
            <person name="Ahmed B."/>
            <person name="Halim A."/>
            <person name="Hossen Q.M.M."/>
            <person name="Hossain M.Z."/>
            <person name="Ahmed R."/>
            <person name="Khan M.M."/>
            <person name="Islam R."/>
            <person name="Rashid M.M."/>
            <person name="Khan S.A."/>
            <person name="Rahman M.S."/>
            <person name="Alam M."/>
            <person name="Yahiya A.S."/>
            <person name="Khan M.S."/>
            <person name="Azam M.S."/>
            <person name="Haque T."/>
            <person name="Lashkar M.Z.H."/>
            <person name="Akhand A.I."/>
            <person name="Morshed G."/>
            <person name="Roy S."/>
            <person name="Uddin K.S."/>
            <person name="Rabeya T."/>
            <person name="Hossain A.S."/>
            <person name="Chowdhury A."/>
            <person name="Snigdha A.R."/>
            <person name="Mortoza M.S."/>
            <person name="Matin S.A."/>
            <person name="Hoque S.M.E."/>
            <person name="Islam M.K."/>
            <person name="Roy D.K."/>
            <person name="Haider R."/>
            <person name="Moosa M.M."/>
            <person name="Elias S.M."/>
            <person name="Hasan A.M."/>
            <person name="Jahan S."/>
            <person name="Shafiuddin M."/>
            <person name="Mahmood N."/>
            <person name="Shommy N.S."/>
        </authorList>
    </citation>
    <scope>NUCLEOTIDE SEQUENCE [LARGE SCALE GENOMIC DNA]</scope>
    <source>
        <strain evidence="3">cv. O-4</strain>
    </source>
</reference>
<feature type="compositionally biased region" description="Low complexity" evidence="1">
    <location>
        <begin position="84"/>
        <end position="94"/>
    </location>
</feature>
<sequence>MSGTESRGRSGEEDDQLERSTKKVKAAAVLVDGQAQATHSFKDAMMGGKGSRLLFLMNWVLWNPMRVDESNANPVVIGDEQQGAIDGGQQQDSIASGGAQHEPTVNSPTRDFGPWMIAQSRKPRRNVNHVPKSRAPVNSGGGEKAGSRFSALAEEGQDLNLEEDISHEEREQETQKQPRKSTNVGPANVPEKAVGTTNVMESNAHDPNTNQALRNHHRANMVKEKSVRTMTGRTDETSDSFENSEDDAMEDIFNSSELDPGASVLDVRLRRPPDDPSLDTVVLDSQAQVVDMQVEGMELQGLNNDDVDMNQLQRPFRFQAMWLSHEGFLSLVNGVWTSTDGDFCGKGEKLVESLQAWNRDEFGNIFERKKKLRARIASLQRSLALYYSHQL</sequence>
<feature type="region of interest" description="Disordered" evidence="1">
    <location>
        <begin position="224"/>
        <end position="244"/>
    </location>
</feature>
<dbReference type="AlphaFoldDB" id="A0A1R3I9X5"/>
<dbReference type="OrthoDB" id="10664777at2759"/>
<evidence type="ECO:0000313" key="2">
    <source>
        <dbReference type="EMBL" id="OMO79385.1"/>
    </source>
</evidence>
<feature type="region of interest" description="Disordered" evidence="1">
    <location>
        <begin position="166"/>
        <end position="191"/>
    </location>
</feature>
<protein>
    <submittedName>
        <fullName evidence="2">Uncharacterized protein</fullName>
    </submittedName>
</protein>
<dbReference type="EMBL" id="AWUE01018562">
    <property type="protein sequence ID" value="OMO79385.1"/>
    <property type="molecule type" value="Genomic_DNA"/>
</dbReference>
<feature type="compositionally biased region" description="Basic and acidic residues" evidence="1">
    <location>
        <begin position="167"/>
        <end position="176"/>
    </location>
</feature>
<dbReference type="Proteomes" id="UP000187203">
    <property type="component" value="Unassembled WGS sequence"/>
</dbReference>
<feature type="region of interest" description="Disordered" evidence="1">
    <location>
        <begin position="1"/>
        <end position="23"/>
    </location>
</feature>